<name>A0A8K0TMB9_9PEZI</name>
<comment type="caution">
    <text evidence="3">The sequence shown here is derived from an EMBL/GenBank/DDBJ whole genome shotgun (WGS) entry which is preliminary data.</text>
</comment>
<dbReference type="InterPro" id="IPR056884">
    <property type="entry name" value="NPHP3-like_N"/>
</dbReference>
<reference evidence="3" key="1">
    <citation type="journal article" date="2021" name="Nat. Commun.">
        <title>Genetic determinants of endophytism in the Arabidopsis root mycobiome.</title>
        <authorList>
            <person name="Mesny F."/>
            <person name="Miyauchi S."/>
            <person name="Thiergart T."/>
            <person name="Pickel B."/>
            <person name="Atanasova L."/>
            <person name="Karlsson M."/>
            <person name="Huettel B."/>
            <person name="Barry K.W."/>
            <person name="Haridas S."/>
            <person name="Chen C."/>
            <person name="Bauer D."/>
            <person name="Andreopoulos W."/>
            <person name="Pangilinan J."/>
            <person name="LaButti K."/>
            <person name="Riley R."/>
            <person name="Lipzen A."/>
            <person name="Clum A."/>
            <person name="Drula E."/>
            <person name="Henrissat B."/>
            <person name="Kohler A."/>
            <person name="Grigoriev I.V."/>
            <person name="Martin F.M."/>
            <person name="Hacquard S."/>
        </authorList>
    </citation>
    <scope>NUCLEOTIDE SEQUENCE</scope>
    <source>
        <strain evidence="3">MPI-CAGE-AT-0016</strain>
    </source>
</reference>
<accession>A0A8K0TMB9</accession>
<sequence length="644" mass="72039">MAEVVGVVAAAFQFAEVALKSAKLAKRLHAQAQVSPTSGPGLQIQQLQTFRDIASAIAVTWTGPEHDAIMEGILGRCASTTEMLLERLERVSVAEGDDLVKRSRKAITSLWEAPDVQELFAQLQRDQLSLLTHQSFASQPQVTKHLLDGMKSFLNDRLKYTTVDGKEERELLHAMFVLDPRDVRAAMTSAKGERVEGTCTWIVETETFRAWLEGTDQTSNILLIQGGPGKGKSIMAIYLSHHLEILAAASKEPGLVICFFCDNRSATQNNVLDMLRCYIWQLCRLRAPLMRHGLAEMSARGGDPTRLLAPQDMAIETLWRILTSMIQDPEAGNVTCLLDGLDECDDASVDVIKKKFGGLNQPGSSKLKLLVLSRPPQPHHHRWPTGTPLIRLDPDSDPQVHSDISRFIEHSVAQLAEAKNYPESLQARIREVLTEKANGTFLWAGFAAQDLWAKPTANVEETLQSLPVGLFAAYDATMRHLPQHHHLLAREMIQLVAFAHDPLEMDQVRGLLEPAYLGPSDDGLEDRIKSCLEQCRHILTVADRDDQTVSRLYDAPVVNNTKTLRFVHHSAKDYFLRKTPDTNGALEFFWLGDERVQHELLARRCMIVLELAAKRETSEHHQKVGAAYAACHWFVSSSEHWLHP</sequence>
<dbReference type="PANTHER" id="PTHR10039">
    <property type="entry name" value="AMELOGENIN"/>
    <property type="match status" value="1"/>
</dbReference>
<dbReference type="Pfam" id="PF24883">
    <property type="entry name" value="NPHP3_N"/>
    <property type="match status" value="1"/>
</dbReference>
<dbReference type="OrthoDB" id="4849308at2759"/>
<keyword evidence="4" id="KW-1185">Reference proteome</keyword>
<evidence type="ECO:0000256" key="1">
    <source>
        <dbReference type="ARBA" id="ARBA00022737"/>
    </source>
</evidence>
<proteinExistence type="predicted"/>
<protein>
    <submittedName>
        <fullName evidence="3">NACHT and ankyrin domain-containing protein</fullName>
    </submittedName>
</protein>
<dbReference type="Proteomes" id="UP000813385">
    <property type="component" value="Unassembled WGS sequence"/>
</dbReference>
<dbReference type="EMBL" id="JAGPXD010000002">
    <property type="protein sequence ID" value="KAH7367172.1"/>
    <property type="molecule type" value="Genomic_DNA"/>
</dbReference>
<evidence type="ECO:0000313" key="3">
    <source>
        <dbReference type="EMBL" id="KAH7367172.1"/>
    </source>
</evidence>
<dbReference type="PANTHER" id="PTHR10039:SF17">
    <property type="entry name" value="FUNGAL STAND N-TERMINAL GOODBYE DOMAIN-CONTAINING PROTEIN-RELATED"/>
    <property type="match status" value="1"/>
</dbReference>
<evidence type="ECO:0000313" key="4">
    <source>
        <dbReference type="Proteomes" id="UP000813385"/>
    </source>
</evidence>
<feature type="domain" description="Nephrocystin 3-like N-terminal" evidence="2">
    <location>
        <begin position="197"/>
        <end position="374"/>
    </location>
</feature>
<dbReference type="InterPro" id="IPR027417">
    <property type="entry name" value="P-loop_NTPase"/>
</dbReference>
<keyword evidence="1" id="KW-0677">Repeat</keyword>
<dbReference type="AlphaFoldDB" id="A0A8K0TMB9"/>
<dbReference type="Gene3D" id="3.40.50.300">
    <property type="entry name" value="P-loop containing nucleotide triphosphate hydrolases"/>
    <property type="match status" value="1"/>
</dbReference>
<organism evidence="3 4">
    <name type="scientific">Plectosphaerella cucumerina</name>
    <dbReference type="NCBI Taxonomy" id="40658"/>
    <lineage>
        <taxon>Eukaryota</taxon>
        <taxon>Fungi</taxon>
        <taxon>Dikarya</taxon>
        <taxon>Ascomycota</taxon>
        <taxon>Pezizomycotina</taxon>
        <taxon>Sordariomycetes</taxon>
        <taxon>Hypocreomycetidae</taxon>
        <taxon>Glomerellales</taxon>
        <taxon>Plectosphaerellaceae</taxon>
        <taxon>Plectosphaerella</taxon>
    </lineage>
</organism>
<gene>
    <name evidence="3" type="ORF">B0T11DRAFT_222084</name>
</gene>
<dbReference type="SUPFAM" id="SSF52540">
    <property type="entry name" value="P-loop containing nucleoside triphosphate hydrolases"/>
    <property type="match status" value="1"/>
</dbReference>
<evidence type="ECO:0000259" key="2">
    <source>
        <dbReference type="Pfam" id="PF24883"/>
    </source>
</evidence>